<name>A0A246JCN5_9BURK</name>
<reference evidence="3 4" key="1">
    <citation type="journal article" date="2008" name="Int. J. Syst. Evol. Microbiol.">
        <title>Description of Roseateles aquatilis sp. nov. and Roseateles terrae sp. nov., in the class Betaproteobacteria, and emended description of the genus Roseateles.</title>
        <authorList>
            <person name="Gomila M."/>
            <person name="Bowien B."/>
            <person name="Falsen E."/>
            <person name="Moore E.R."/>
            <person name="Lalucat J."/>
        </authorList>
    </citation>
    <scope>NUCLEOTIDE SEQUENCE [LARGE SCALE GENOMIC DNA]</scope>
    <source>
        <strain evidence="3 4">CCUG 48205</strain>
    </source>
</reference>
<comment type="caution">
    <text evidence="3">The sequence shown here is derived from an EMBL/GenBank/DDBJ whole genome shotgun (WGS) entry which is preliminary data.</text>
</comment>
<dbReference type="OrthoDB" id="1157330at2"/>
<protein>
    <submittedName>
        <fullName evidence="3">Cysteine hydrolase</fullName>
    </submittedName>
</protein>
<dbReference type="InterPro" id="IPR050272">
    <property type="entry name" value="Isochorismatase-like_hydrls"/>
</dbReference>
<accession>A0A246JCN5</accession>
<sequence>MTTALLIIDVQRALCVGEYACHDIDAVIGQINGLITQARETGAPIVFVQHEEEHWEPMRRGGEAWQLDDRLHARPDDRRVFKASPDSFHRTDLDAALKSVGADHLVICGLQSDFCVDTTTRRALSAGYAVTLVEDAHSTLASGDLTARQIIDHHTLILRNLSGFGPAMAAKKASEIRLGG</sequence>
<keyword evidence="4" id="KW-1185">Reference proteome</keyword>
<feature type="domain" description="Isochorismatase-like" evidence="2">
    <location>
        <begin position="3"/>
        <end position="141"/>
    </location>
</feature>
<dbReference type="EMBL" id="NIOF01000005">
    <property type="protein sequence ID" value="OWQ90320.1"/>
    <property type="molecule type" value="Genomic_DNA"/>
</dbReference>
<evidence type="ECO:0000259" key="2">
    <source>
        <dbReference type="Pfam" id="PF00857"/>
    </source>
</evidence>
<evidence type="ECO:0000256" key="1">
    <source>
        <dbReference type="ARBA" id="ARBA00022801"/>
    </source>
</evidence>
<dbReference type="CDD" id="cd01014">
    <property type="entry name" value="nicotinamidase_related"/>
    <property type="match status" value="1"/>
</dbReference>
<dbReference type="AlphaFoldDB" id="A0A246JCN5"/>
<evidence type="ECO:0000313" key="4">
    <source>
        <dbReference type="Proteomes" id="UP000197468"/>
    </source>
</evidence>
<dbReference type="Proteomes" id="UP000197468">
    <property type="component" value="Unassembled WGS sequence"/>
</dbReference>
<dbReference type="Pfam" id="PF00857">
    <property type="entry name" value="Isochorismatase"/>
    <property type="match status" value="1"/>
</dbReference>
<dbReference type="SUPFAM" id="SSF52499">
    <property type="entry name" value="Isochorismatase-like hydrolases"/>
    <property type="match status" value="1"/>
</dbReference>
<dbReference type="RefSeq" id="WP_088385340.1">
    <property type="nucleotide sequence ID" value="NZ_NIOF01000005.1"/>
</dbReference>
<evidence type="ECO:0000313" key="3">
    <source>
        <dbReference type="EMBL" id="OWQ90320.1"/>
    </source>
</evidence>
<proteinExistence type="predicted"/>
<dbReference type="PANTHER" id="PTHR43540">
    <property type="entry name" value="PEROXYUREIDOACRYLATE/UREIDOACRYLATE AMIDOHYDROLASE-RELATED"/>
    <property type="match status" value="1"/>
</dbReference>
<gene>
    <name evidence="3" type="ORF">CDN99_13205</name>
</gene>
<dbReference type="Gene3D" id="3.40.50.850">
    <property type="entry name" value="Isochorismatase-like"/>
    <property type="match status" value="1"/>
</dbReference>
<dbReference type="GO" id="GO:0016787">
    <property type="term" value="F:hydrolase activity"/>
    <property type="evidence" value="ECO:0007669"/>
    <property type="project" value="UniProtKB-KW"/>
</dbReference>
<dbReference type="InterPro" id="IPR036380">
    <property type="entry name" value="Isochorismatase-like_sf"/>
</dbReference>
<dbReference type="PANTHER" id="PTHR43540:SF14">
    <property type="entry name" value="ISOCHORISMATASE"/>
    <property type="match status" value="1"/>
</dbReference>
<keyword evidence="1 3" id="KW-0378">Hydrolase</keyword>
<organism evidence="3 4">
    <name type="scientific">Roseateles aquatilis</name>
    <dbReference type="NCBI Taxonomy" id="431061"/>
    <lineage>
        <taxon>Bacteria</taxon>
        <taxon>Pseudomonadati</taxon>
        <taxon>Pseudomonadota</taxon>
        <taxon>Betaproteobacteria</taxon>
        <taxon>Burkholderiales</taxon>
        <taxon>Sphaerotilaceae</taxon>
        <taxon>Roseateles</taxon>
    </lineage>
</organism>
<dbReference type="InterPro" id="IPR000868">
    <property type="entry name" value="Isochorismatase-like_dom"/>
</dbReference>